<keyword evidence="9" id="KW-1185">Reference proteome</keyword>
<dbReference type="PANTHER" id="PTHR43289:SF6">
    <property type="entry name" value="SERINE_THREONINE-PROTEIN KINASE NEKL-3"/>
    <property type="match status" value="1"/>
</dbReference>
<evidence type="ECO:0000256" key="4">
    <source>
        <dbReference type="ARBA" id="ARBA00022840"/>
    </source>
</evidence>
<protein>
    <submittedName>
        <fullName evidence="8">Serine/threonine-protein kinase StkP</fullName>
        <ecNumber evidence="8">2.7.11.1</ecNumber>
    </submittedName>
</protein>
<organism evidence="8 9">
    <name type="scientific">Roseibium aggregatum</name>
    <dbReference type="NCBI Taxonomy" id="187304"/>
    <lineage>
        <taxon>Bacteria</taxon>
        <taxon>Pseudomonadati</taxon>
        <taxon>Pseudomonadota</taxon>
        <taxon>Alphaproteobacteria</taxon>
        <taxon>Hyphomicrobiales</taxon>
        <taxon>Stappiaceae</taxon>
        <taxon>Roseibium</taxon>
    </lineage>
</organism>
<dbReference type="PANTHER" id="PTHR43289">
    <property type="entry name" value="MITOGEN-ACTIVATED PROTEIN KINASE KINASE KINASE 20-RELATED"/>
    <property type="match status" value="1"/>
</dbReference>
<evidence type="ECO:0000313" key="8">
    <source>
        <dbReference type="EMBL" id="CTQ44229.1"/>
    </source>
</evidence>
<name>A0A0M6Y4E3_9HYPH</name>
<evidence type="ECO:0000256" key="6">
    <source>
        <dbReference type="SAM" id="MobiDB-lite"/>
    </source>
</evidence>
<dbReference type="STRING" id="187304.B0E33_10650"/>
<accession>A0A0M6Y4E3</accession>
<evidence type="ECO:0000259" key="7">
    <source>
        <dbReference type="PROSITE" id="PS50011"/>
    </source>
</evidence>
<feature type="compositionally biased region" description="Low complexity" evidence="6">
    <location>
        <begin position="98"/>
        <end position="107"/>
    </location>
</feature>
<evidence type="ECO:0000313" key="9">
    <source>
        <dbReference type="Proteomes" id="UP000048926"/>
    </source>
</evidence>
<dbReference type="Gene3D" id="1.10.510.10">
    <property type="entry name" value="Transferase(Phosphotransferase) domain 1"/>
    <property type="match status" value="1"/>
</dbReference>
<feature type="binding site" evidence="5">
    <location>
        <position position="257"/>
    </location>
    <ligand>
        <name>ATP</name>
        <dbReference type="ChEBI" id="CHEBI:30616"/>
    </ligand>
</feature>
<dbReference type="PROSITE" id="PS50011">
    <property type="entry name" value="PROTEIN_KINASE_DOM"/>
    <property type="match status" value="1"/>
</dbReference>
<dbReference type="Gene3D" id="3.30.200.20">
    <property type="entry name" value="Phosphorylase Kinase, domain 1"/>
    <property type="match status" value="1"/>
</dbReference>
<dbReference type="InterPro" id="IPR008271">
    <property type="entry name" value="Ser/Thr_kinase_AS"/>
</dbReference>
<dbReference type="PROSITE" id="PS00108">
    <property type="entry name" value="PROTEIN_KINASE_ST"/>
    <property type="match status" value="1"/>
</dbReference>
<keyword evidence="4 5" id="KW-0067">ATP-binding</keyword>
<dbReference type="CDD" id="cd14014">
    <property type="entry name" value="STKc_PknB_like"/>
    <property type="match status" value="1"/>
</dbReference>
<reference evidence="9" key="1">
    <citation type="submission" date="2015-07" db="EMBL/GenBank/DDBJ databases">
        <authorList>
            <person name="Rodrigo-Torres Lidia"/>
            <person name="Arahal R.David."/>
        </authorList>
    </citation>
    <scope>NUCLEOTIDE SEQUENCE [LARGE SCALE GENOMIC DNA]</scope>
    <source>
        <strain evidence="9">CECT 4801</strain>
    </source>
</reference>
<keyword evidence="1 8" id="KW-0808">Transferase</keyword>
<dbReference type="EC" id="2.7.11.1" evidence="8"/>
<evidence type="ECO:0000256" key="5">
    <source>
        <dbReference type="PROSITE-ProRule" id="PRU10141"/>
    </source>
</evidence>
<dbReference type="Pfam" id="PF00069">
    <property type="entry name" value="Pkinase"/>
    <property type="match status" value="1"/>
</dbReference>
<dbReference type="InterPro" id="IPR017441">
    <property type="entry name" value="Protein_kinase_ATP_BS"/>
</dbReference>
<evidence type="ECO:0000256" key="2">
    <source>
        <dbReference type="ARBA" id="ARBA00022741"/>
    </source>
</evidence>
<dbReference type="OrthoDB" id="9801841at2"/>
<gene>
    <name evidence="8" type="primary">stkP</name>
    <name evidence="8" type="ORF">LAL4801_02671</name>
</gene>
<dbReference type="InterPro" id="IPR000719">
    <property type="entry name" value="Prot_kinase_dom"/>
</dbReference>
<dbReference type="GO" id="GO:0004674">
    <property type="term" value="F:protein serine/threonine kinase activity"/>
    <property type="evidence" value="ECO:0007669"/>
    <property type="project" value="UniProtKB-EC"/>
</dbReference>
<dbReference type="GO" id="GO:0005524">
    <property type="term" value="F:ATP binding"/>
    <property type="evidence" value="ECO:0007669"/>
    <property type="project" value="UniProtKB-UniRule"/>
</dbReference>
<evidence type="ECO:0000256" key="3">
    <source>
        <dbReference type="ARBA" id="ARBA00022777"/>
    </source>
</evidence>
<dbReference type="InterPro" id="IPR011009">
    <property type="entry name" value="Kinase-like_dom_sf"/>
</dbReference>
<dbReference type="SUPFAM" id="SSF56112">
    <property type="entry name" value="Protein kinase-like (PK-like)"/>
    <property type="match status" value="1"/>
</dbReference>
<sequence>MTSATHTLITAFVSGKLSYDALSKQLRTGAQQSANALDETRQAIRDFVEAGHLPNELGQRLQNQLPAGDAKPSGYDVKDNPPRPHAVHGTQQEPVSAPAPEQAATPPANLPPLPLLNEPAGATGGETASDETRGKMDEAILTSLVAGYAGFRSRRANAGEEPPPPADSGKLDKYLTEFKSARFRSDARRVSGGGQRDSLDVNKLAAPQVKRAGVGSILRDRFILDTEIGSGGMGHVYSAVDRRRLEAAHDQPYVAIKLLNENYRNDTEAVRLLEAEARKSQALAHPNITTVYDFDRDKADVFIVMEQLNGVGLDRRIGRALGKPLPLGECARVLRGTCAGLSHAHSRGVVHSDLKPGNIFLLTDGTIKLLDFGLAAAATASADHPIRDSLTSAYASPEQFRRADRDPRDDVFALGCITYQILTGGHPFQFRPIDEVAREGIVPAPVEGLSPQAWNTLRQALAFDRNKRLGDVDSFLKGLFEMQD</sequence>
<dbReference type="RefSeq" id="WP_055657004.1">
    <property type="nucleotide sequence ID" value="NZ_CP045631.1"/>
</dbReference>
<dbReference type="EMBL" id="CXST01000002">
    <property type="protein sequence ID" value="CTQ44229.1"/>
    <property type="molecule type" value="Genomic_DNA"/>
</dbReference>
<dbReference type="PROSITE" id="PS00107">
    <property type="entry name" value="PROTEIN_KINASE_ATP"/>
    <property type="match status" value="1"/>
</dbReference>
<feature type="region of interest" description="Disordered" evidence="6">
    <location>
        <begin position="64"/>
        <end position="132"/>
    </location>
</feature>
<keyword evidence="3 8" id="KW-0418">Kinase</keyword>
<evidence type="ECO:0000256" key="1">
    <source>
        <dbReference type="ARBA" id="ARBA00022679"/>
    </source>
</evidence>
<feature type="domain" description="Protein kinase" evidence="7">
    <location>
        <begin position="222"/>
        <end position="480"/>
    </location>
</feature>
<dbReference type="AlphaFoldDB" id="A0A0M6Y4E3"/>
<keyword evidence="2 5" id="KW-0547">Nucleotide-binding</keyword>
<proteinExistence type="predicted"/>
<dbReference type="SMART" id="SM00220">
    <property type="entry name" value="S_TKc"/>
    <property type="match status" value="1"/>
</dbReference>
<dbReference type="Proteomes" id="UP000048926">
    <property type="component" value="Unassembled WGS sequence"/>
</dbReference>